<comment type="similarity">
    <text evidence="2 12">Belongs to the BBP/SF1 family.</text>
</comment>
<dbReference type="InterPro" id="IPR036612">
    <property type="entry name" value="KH_dom_type_1_sf"/>
</dbReference>
<evidence type="ECO:0000256" key="8">
    <source>
        <dbReference type="ARBA" id="ARBA00023187"/>
    </source>
</evidence>
<evidence type="ECO:0000259" key="14">
    <source>
        <dbReference type="PROSITE" id="PS50158"/>
    </source>
</evidence>
<keyword evidence="8 12" id="KW-0508">mRNA splicing</keyword>
<evidence type="ECO:0000256" key="4">
    <source>
        <dbReference type="ARBA" id="ARBA00022723"/>
    </source>
</evidence>
<evidence type="ECO:0000256" key="3">
    <source>
        <dbReference type="ARBA" id="ARBA00022664"/>
    </source>
</evidence>
<evidence type="ECO:0000259" key="15">
    <source>
        <dbReference type="PROSITE" id="PS50199"/>
    </source>
</evidence>
<feature type="domain" description="RanBP2-type" evidence="15">
    <location>
        <begin position="406"/>
        <end position="435"/>
    </location>
</feature>
<dbReference type="SMART" id="SM00343">
    <property type="entry name" value="ZnF_C2HC"/>
    <property type="match status" value="2"/>
</dbReference>
<keyword evidence="9 12" id="KW-0539">Nucleus</keyword>
<comment type="function">
    <text evidence="12">Necessary for the splicing of pre-mRNA. Has a role in the recognition of the branch site (5'-UACUAAC-3'), the pyrimidine tract and the 3'-splice site at the 3'-end of introns.</text>
</comment>
<dbReference type="InterPro" id="IPR036875">
    <property type="entry name" value="Znf_CCHC_sf"/>
</dbReference>
<keyword evidence="7 10" id="KW-0694">RNA-binding</keyword>
<name>A0A1Y5I4B3_OSTTA</name>
<evidence type="ECO:0000256" key="1">
    <source>
        <dbReference type="ARBA" id="ARBA00004123"/>
    </source>
</evidence>
<dbReference type="GO" id="GO:0048024">
    <property type="term" value="P:regulation of mRNA splicing, via spliceosome"/>
    <property type="evidence" value="ECO:0007669"/>
    <property type="project" value="TreeGrafter"/>
</dbReference>
<evidence type="ECO:0000256" key="13">
    <source>
        <dbReference type="SAM" id="MobiDB-lite"/>
    </source>
</evidence>
<feature type="region of interest" description="Disordered" evidence="13">
    <location>
        <begin position="371"/>
        <end position="399"/>
    </location>
</feature>
<feature type="region of interest" description="Disordered" evidence="13">
    <location>
        <begin position="470"/>
        <end position="586"/>
    </location>
</feature>
<evidence type="ECO:0000256" key="7">
    <source>
        <dbReference type="ARBA" id="ARBA00022884"/>
    </source>
</evidence>
<dbReference type="SMART" id="SM00322">
    <property type="entry name" value="KH"/>
    <property type="match status" value="1"/>
</dbReference>
<gene>
    <name evidence="16" type="ORF">BE221DRAFT_80240</name>
</gene>
<feature type="region of interest" description="Disordered" evidence="13">
    <location>
        <begin position="105"/>
        <end position="129"/>
    </location>
</feature>
<dbReference type="GO" id="GO:0003729">
    <property type="term" value="F:mRNA binding"/>
    <property type="evidence" value="ECO:0007669"/>
    <property type="project" value="TreeGrafter"/>
</dbReference>
<dbReference type="PROSITE" id="PS50084">
    <property type="entry name" value="KH_TYPE_1"/>
    <property type="match status" value="1"/>
</dbReference>
<dbReference type="GO" id="GO:0045131">
    <property type="term" value="F:pre-mRNA branch point binding"/>
    <property type="evidence" value="ECO:0007669"/>
    <property type="project" value="UniProtKB-UniRule"/>
</dbReference>
<feature type="domain" description="CCHC-type" evidence="14">
    <location>
        <begin position="294"/>
        <end position="309"/>
    </location>
</feature>
<dbReference type="eggNOG" id="KOG0119">
    <property type="taxonomic scope" value="Eukaryota"/>
</dbReference>
<reference evidence="16" key="1">
    <citation type="submission" date="2017-04" db="EMBL/GenBank/DDBJ databases">
        <title>Population genomics of picophytoplankton unveils novel chromosome hypervariability.</title>
        <authorList>
            <consortium name="DOE Joint Genome Institute"/>
            <person name="Blanc-Mathieu R."/>
            <person name="Krasovec M."/>
            <person name="Hebrard M."/>
            <person name="Yau S."/>
            <person name="Desgranges E."/>
            <person name="Martin J."/>
            <person name="Schackwitz W."/>
            <person name="Kuo A."/>
            <person name="Salin G."/>
            <person name="Donnadieu C."/>
            <person name="Desdevises Y."/>
            <person name="Sanchez-Ferandin S."/>
            <person name="Moreau H."/>
            <person name="Rivals E."/>
            <person name="Grigoriev I.V."/>
            <person name="Grimsley N."/>
            <person name="Eyre-Walker A."/>
            <person name="Piganeau G."/>
        </authorList>
    </citation>
    <scope>NUCLEOTIDE SEQUENCE [LARGE SCALE GENOMIC DNA]</scope>
    <source>
        <strain evidence="16">RCC 1115</strain>
    </source>
</reference>
<dbReference type="PANTHER" id="PTHR11208:SF45">
    <property type="entry name" value="SPLICING FACTOR 1"/>
    <property type="match status" value="1"/>
</dbReference>
<dbReference type="InterPro" id="IPR047086">
    <property type="entry name" value="SF1-HH_sf"/>
</dbReference>
<keyword evidence="4 12" id="KW-0479">Metal-binding</keyword>
<dbReference type="SUPFAM" id="SSF54791">
    <property type="entry name" value="Eukaryotic type KH-domain (KH-domain type I)"/>
    <property type="match status" value="1"/>
</dbReference>
<dbReference type="InterPro" id="IPR036443">
    <property type="entry name" value="Znf_RanBP2_sf"/>
</dbReference>
<proteinExistence type="inferred from homology"/>
<evidence type="ECO:0000256" key="11">
    <source>
        <dbReference type="PROSITE-ProRule" id="PRU00322"/>
    </source>
</evidence>
<dbReference type="SMART" id="SM00547">
    <property type="entry name" value="ZnF_RBZ"/>
    <property type="match status" value="1"/>
</dbReference>
<keyword evidence="5 11" id="KW-0863">Zinc-finger</keyword>
<feature type="region of interest" description="Disordered" evidence="13">
    <location>
        <begin position="427"/>
        <end position="446"/>
    </location>
</feature>
<keyword evidence="12" id="KW-0747">Spliceosome</keyword>
<dbReference type="Pfam" id="PF16275">
    <property type="entry name" value="SF1-HH"/>
    <property type="match status" value="1"/>
</dbReference>
<feature type="compositionally biased region" description="Basic and acidic residues" evidence="13">
    <location>
        <begin position="1"/>
        <end position="10"/>
    </location>
</feature>
<dbReference type="PROSITE" id="PS50199">
    <property type="entry name" value="ZF_RANBP2_2"/>
    <property type="match status" value="1"/>
</dbReference>
<keyword evidence="3 12" id="KW-0507">mRNA processing</keyword>
<dbReference type="InterPro" id="IPR004087">
    <property type="entry name" value="KH_dom"/>
</dbReference>
<dbReference type="Proteomes" id="UP000195557">
    <property type="component" value="Unassembled WGS sequence"/>
</dbReference>
<dbReference type="PROSITE" id="PS50158">
    <property type="entry name" value="ZF_CCHC"/>
    <property type="match status" value="2"/>
</dbReference>
<sequence length="586" mass="63983">MSDDGGAREGRPRKRKSRWDADDGAAGETREIAATGDGSRFGTGPSMVEQDAGDGPVALPDAAAIHAHLASRGVVSASAMTTLRTDDPEVTRKFAKYQDVSQRLAMRDFTDDRPESDRSPSPPPKYNRFGVKVNTREARMKDKLLRERDELIEFLMERARGEFQPPPDWRPRKKERKLYVPEDEYPGYNFIGLILGPRGNTQKRMERETNTRIMLRGKGSVKPGAHRDHKTDYKEDEPLHVVVLGERWEDVDRAAEMVGHILRPIDEEENVHKRMQLRELASINGTFVETFGACKFCGVQGHVQANCPEREKMESYRAPVELVTCKICGNGGHPTRDCPLAGKADAVAATNEMNQEYSAFLNEIGVSKDDLRQSGDASNAGPSVGGASMPLRSNVPGGRGQYNNLRPGDWVCEPCGYPNYASRQMCKRCSEPRPGGPPPLSGGYQNRVPFQQPITHAPITHAPIGAGGTMMRQAPPPPPPMMMPMGAPQTYISVPPPPPEDGTAGVPPPPPEDGTAGVPPPPVMQVAPPPVVQVPPPPVVQVPPPPVMNVPPPPTDEPEEGELGDVPPPPPPDSKEKEFESFMNNL</sequence>
<protein>
    <recommendedName>
        <fullName evidence="12">Branchpoint-bridging protein</fullName>
    </recommendedName>
</protein>
<dbReference type="CDD" id="cd02395">
    <property type="entry name" value="KH-I_BBP"/>
    <property type="match status" value="1"/>
</dbReference>
<accession>A0A1Y5I4B3</accession>
<dbReference type="PROSITE" id="PS01358">
    <property type="entry name" value="ZF_RANBP2_1"/>
    <property type="match status" value="1"/>
</dbReference>
<feature type="compositionally biased region" description="Pro residues" evidence="13">
    <location>
        <begin position="494"/>
        <end position="555"/>
    </location>
</feature>
<dbReference type="PANTHER" id="PTHR11208">
    <property type="entry name" value="RNA-BINDING PROTEIN RELATED"/>
    <property type="match status" value="1"/>
</dbReference>
<dbReference type="Gene3D" id="4.10.60.10">
    <property type="entry name" value="Zinc finger, CCHC-type"/>
    <property type="match status" value="1"/>
</dbReference>
<dbReference type="InterPro" id="IPR032570">
    <property type="entry name" value="SF1-HH"/>
</dbReference>
<dbReference type="GO" id="GO:0005681">
    <property type="term" value="C:spliceosomal complex"/>
    <property type="evidence" value="ECO:0007669"/>
    <property type="project" value="UniProtKB-KW"/>
</dbReference>
<evidence type="ECO:0000256" key="2">
    <source>
        <dbReference type="ARBA" id="ARBA00010382"/>
    </source>
</evidence>
<dbReference type="Gene3D" id="4.10.1060.10">
    <property type="entry name" value="Zinc finger, RanBP2-type"/>
    <property type="match status" value="1"/>
</dbReference>
<dbReference type="SUPFAM" id="SSF57756">
    <property type="entry name" value="Retrovirus zinc finger-like domains"/>
    <property type="match status" value="1"/>
</dbReference>
<evidence type="ECO:0000256" key="6">
    <source>
        <dbReference type="ARBA" id="ARBA00022833"/>
    </source>
</evidence>
<evidence type="ECO:0000256" key="5">
    <source>
        <dbReference type="ARBA" id="ARBA00022771"/>
    </source>
</evidence>
<dbReference type="EMBL" id="KZ155831">
    <property type="protein sequence ID" value="OUS43527.1"/>
    <property type="molecule type" value="Genomic_DNA"/>
</dbReference>
<dbReference type="SUPFAM" id="SSF90209">
    <property type="entry name" value="Ran binding protein zinc finger-like"/>
    <property type="match status" value="1"/>
</dbReference>
<dbReference type="AlphaFoldDB" id="A0A1Y5I4B3"/>
<dbReference type="GO" id="GO:0000398">
    <property type="term" value="P:mRNA splicing, via spliceosome"/>
    <property type="evidence" value="ECO:0007669"/>
    <property type="project" value="UniProtKB-UniRule"/>
</dbReference>
<organism evidence="16">
    <name type="scientific">Ostreococcus tauri</name>
    <name type="common">Marine green alga</name>
    <dbReference type="NCBI Taxonomy" id="70448"/>
    <lineage>
        <taxon>Eukaryota</taxon>
        <taxon>Viridiplantae</taxon>
        <taxon>Chlorophyta</taxon>
        <taxon>Mamiellophyceae</taxon>
        <taxon>Mamiellales</taxon>
        <taxon>Bathycoccaceae</taxon>
        <taxon>Ostreococcus</taxon>
    </lineage>
</organism>
<dbReference type="Pfam" id="PF22675">
    <property type="entry name" value="KH-I_KHDC4-BBP"/>
    <property type="match status" value="1"/>
</dbReference>
<feature type="region of interest" description="Disordered" evidence="13">
    <location>
        <begin position="1"/>
        <end position="56"/>
    </location>
</feature>
<keyword evidence="6 12" id="KW-0862">Zinc</keyword>
<feature type="compositionally biased region" description="Basic and acidic residues" evidence="13">
    <location>
        <begin position="105"/>
        <end position="118"/>
    </location>
</feature>
<evidence type="ECO:0000256" key="9">
    <source>
        <dbReference type="ARBA" id="ARBA00023242"/>
    </source>
</evidence>
<evidence type="ECO:0000313" key="16">
    <source>
        <dbReference type="EMBL" id="OUS43527.1"/>
    </source>
</evidence>
<feature type="domain" description="CCHC-type" evidence="14">
    <location>
        <begin position="325"/>
        <end position="339"/>
    </location>
</feature>
<evidence type="ECO:0000256" key="12">
    <source>
        <dbReference type="RuleBase" id="RU367126"/>
    </source>
</evidence>
<dbReference type="InterPro" id="IPR055256">
    <property type="entry name" value="KH_1_KHDC4/BBP-like"/>
</dbReference>
<dbReference type="InterPro" id="IPR001876">
    <property type="entry name" value="Znf_RanBP2"/>
</dbReference>
<dbReference type="GO" id="GO:0008270">
    <property type="term" value="F:zinc ion binding"/>
    <property type="evidence" value="ECO:0007669"/>
    <property type="project" value="UniProtKB-UniRule"/>
</dbReference>
<dbReference type="InterPro" id="IPR045071">
    <property type="entry name" value="BBP-like"/>
</dbReference>
<dbReference type="Gene3D" id="6.10.140.1790">
    <property type="match status" value="1"/>
</dbReference>
<dbReference type="InterPro" id="IPR001878">
    <property type="entry name" value="Znf_CCHC"/>
</dbReference>
<comment type="subcellular location">
    <subcellularLocation>
        <location evidence="1 12">Nucleus</location>
    </subcellularLocation>
</comment>
<evidence type="ECO:0000256" key="10">
    <source>
        <dbReference type="PROSITE-ProRule" id="PRU00117"/>
    </source>
</evidence>
<dbReference type="Gene3D" id="3.30.1370.10">
    <property type="entry name" value="K Homology domain, type 1"/>
    <property type="match status" value="1"/>
</dbReference>